<keyword evidence="1" id="KW-0812">Transmembrane</keyword>
<dbReference type="EMBL" id="DSOL01000257">
    <property type="protein sequence ID" value="HEN28751.1"/>
    <property type="molecule type" value="Genomic_DNA"/>
</dbReference>
<feature type="transmembrane region" description="Helical" evidence="1">
    <location>
        <begin position="86"/>
        <end position="104"/>
    </location>
</feature>
<organism evidence="2">
    <name type="scientific">candidate division WOR-3 bacterium</name>
    <dbReference type="NCBI Taxonomy" id="2052148"/>
    <lineage>
        <taxon>Bacteria</taxon>
        <taxon>Bacteria division WOR-3</taxon>
    </lineage>
</organism>
<evidence type="ECO:0000256" key="1">
    <source>
        <dbReference type="SAM" id="Phobius"/>
    </source>
</evidence>
<dbReference type="AlphaFoldDB" id="A0A7C2P2U7"/>
<reference evidence="2" key="1">
    <citation type="journal article" date="2020" name="mSystems">
        <title>Genome- and Community-Level Interaction Insights into Carbon Utilization and Element Cycling Functions of Hydrothermarchaeota in Hydrothermal Sediment.</title>
        <authorList>
            <person name="Zhou Z."/>
            <person name="Liu Y."/>
            <person name="Xu W."/>
            <person name="Pan J."/>
            <person name="Luo Z.H."/>
            <person name="Li M."/>
        </authorList>
    </citation>
    <scope>NUCLEOTIDE SEQUENCE [LARGE SCALE GENOMIC DNA]</scope>
    <source>
        <strain evidence="2">SpSt-34</strain>
    </source>
</reference>
<accession>A0A7C2P2U7</accession>
<evidence type="ECO:0000313" key="2">
    <source>
        <dbReference type="EMBL" id="HEN28751.1"/>
    </source>
</evidence>
<feature type="transmembrane region" description="Helical" evidence="1">
    <location>
        <begin position="168"/>
        <end position="186"/>
    </location>
</feature>
<protein>
    <submittedName>
        <fullName evidence="2">Uncharacterized protein</fullName>
    </submittedName>
</protein>
<keyword evidence="1" id="KW-0472">Membrane</keyword>
<comment type="caution">
    <text evidence="2">The sequence shown here is derived from an EMBL/GenBank/DDBJ whole genome shotgun (WGS) entry which is preliminary data.</text>
</comment>
<proteinExistence type="predicted"/>
<sequence length="191" mass="22427">MDKVVYVSKEMAKVEFAERFPKYSGLLSIFQKSPFPQNIELRFNEKSLGNHLINDLTDFFSRFPFVSNVQHNYTSALQIYRLRKSIILVGFWIFVSFLILYIPLNLSFMRSIFAREKKLFDLVEYLGYEKRGLEITFVVASAIPLVLVSFIILAVFNQIAKMLHIPFYPVYLLLLFFLLLQLIFSVDVLEK</sequence>
<name>A0A7C2P2U7_UNCW3</name>
<gene>
    <name evidence="2" type="ORF">ENQ77_08955</name>
</gene>
<keyword evidence="1" id="KW-1133">Transmembrane helix</keyword>
<feature type="transmembrane region" description="Helical" evidence="1">
    <location>
        <begin position="135"/>
        <end position="156"/>
    </location>
</feature>